<keyword evidence="15" id="KW-0325">Glycoprotein</keyword>
<keyword evidence="2 18" id="KW-0723">Serine/threonine-protein kinase</keyword>
<keyword evidence="25" id="KW-1185">Reference proteome</keyword>
<feature type="binding site" evidence="19">
    <location>
        <position position="546"/>
    </location>
    <ligand>
        <name>ATP</name>
        <dbReference type="ChEBI" id="CHEBI:30616"/>
    </ligand>
</feature>
<evidence type="ECO:0000259" key="22">
    <source>
        <dbReference type="PROSITE" id="PS50011"/>
    </source>
</evidence>
<evidence type="ECO:0000256" key="12">
    <source>
        <dbReference type="ARBA" id="ARBA00023136"/>
    </source>
</evidence>
<evidence type="ECO:0000256" key="19">
    <source>
        <dbReference type="PROSITE-ProRule" id="PRU10141"/>
    </source>
</evidence>
<dbReference type="Gene3D" id="3.30.200.20">
    <property type="entry name" value="Phosphorylase Kinase, domain 1"/>
    <property type="match status" value="1"/>
</dbReference>
<evidence type="ECO:0000256" key="9">
    <source>
        <dbReference type="ARBA" id="ARBA00022777"/>
    </source>
</evidence>
<dbReference type="PIRSF" id="PIRSF000641">
    <property type="entry name" value="SRK"/>
    <property type="match status" value="1"/>
</dbReference>
<keyword evidence="11 20" id="KW-1133">Transmembrane helix</keyword>
<keyword evidence="5 20" id="KW-0812">Transmembrane</keyword>
<evidence type="ECO:0000256" key="7">
    <source>
        <dbReference type="ARBA" id="ARBA00022734"/>
    </source>
</evidence>
<evidence type="ECO:0000256" key="18">
    <source>
        <dbReference type="PIRNR" id="PIRNR000641"/>
    </source>
</evidence>
<dbReference type="PROSITE" id="PS50927">
    <property type="entry name" value="BULB_LECTIN"/>
    <property type="match status" value="1"/>
</dbReference>
<dbReference type="InterPro" id="IPR017441">
    <property type="entry name" value="Protein_kinase_ATP_BS"/>
</dbReference>
<dbReference type="SMART" id="SM00220">
    <property type="entry name" value="S_TKc"/>
    <property type="match status" value="1"/>
</dbReference>
<evidence type="ECO:0000256" key="21">
    <source>
        <dbReference type="SAM" id="SignalP"/>
    </source>
</evidence>
<dbReference type="InterPro" id="IPR011009">
    <property type="entry name" value="Kinase-like_dom_sf"/>
</dbReference>
<organism evidence="24 25">
    <name type="scientific">Linum tenue</name>
    <dbReference type="NCBI Taxonomy" id="586396"/>
    <lineage>
        <taxon>Eukaryota</taxon>
        <taxon>Viridiplantae</taxon>
        <taxon>Streptophyta</taxon>
        <taxon>Embryophyta</taxon>
        <taxon>Tracheophyta</taxon>
        <taxon>Spermatophyta</taxon>
        <taxon>Magnoliopsida</taxon>
        <taxon>eudicotyledons</taxon>
        <taxon>Gunneridae</taxon>
        <taxon>Pentapetalae</taxon>
        <taxon>rosids</taxon>
        <taxon>fabids</taxon>
        <taxon>Malpighiales</taxon>
        <taxon>Linaceae</taxon>
        <taxon>Linum</taxon>
    </lineage>
</organism>
<evidence type="ECO:0000256" key="17">
    <source>
        <dbReference type="ARBA" id="ARBA00048679"/>
    </source>
</evidence>
<evidence type="ECO:0000256" key="15">
    <source>
        <dbReference type="ARBA" id="ARBA00023180"/>
    </source>
</evidence>
<gene>
    <name evidence="24" type="ORF">LITE_LOCUS36856</name>
</gene>
<dbReference type="PANTHER" id="PTHR47976">
    <property type="entry name" value="G-TYPE LECTIN S-RECEPTOR-LIKE SERINE/THREONINE-PROTEIN KINASE SD2-5"/>
    <property type="match status" value="1"/>
</dbReference>
<dbReference type="PROSITE" id="PS00108">
    <property type="entry name" value="PROTEIN_KINASE_ST"/>
    <property type="match status" value="1"/>
</dbReference>
<name>A0AAV0P669_9ROSI</name>
<evidence type="ECO:0000256" key="2">
    <source>
        <dbReference type="ARBA" id="ARBA00022527"/>
    </source>
</evidence>
<dbReference type="GO" id="GO:0030246">
    <property type="term" value="F:carbohydrate binding"/>
    <property type="evidence" value="ECO:0007669"/>
    <property type="project" value="UniProtKB-KW"/>
</dbReference>
<evidence type="ECO:0000256" key="8">
    <source>
        <dbReference type="ARBA" id="ARBA00022741"/>
    </source>
</evidence>
<dbReference type="EC" id="2.7.11.1" evidence="18"/>
<evidence type="ECO:0000313" key="25">
    <source>
        <dbReference type="Proteomes" id="UP001154282"/>
    </source>
</evidence>
<keyword evidence="8 18" id="KW-0547">Nucleotide-binding</keyword>
<comment type="caution">
    <text evidence="24">The sequence shown here is derived from an EMBL/GenBank/DDBJ whole genome shotgun (WGS) entry which is preliminary data.</text>
</comment>
<dbReference type="InterPro" id="IPR036426">
    <property type="entry name" value="Bulb-type_lectin_dom_sf"/>
</dbReference>
<keyword evidence="6 21" id="KW-0732">Signal</keyword>
<evidence type="ECO:0000256" key="16">
    <source>
        <dbReference type="ARBA" id="ARBA00047899"/>
    </source>
</evidence>
<comment type="catalytic activity">
    <reaction evidence="16 18">
        <text>L-threonyl-[protein] + ATP = O-phospho-L-threonyl-[protein] + ADP + H(+)</text>
        <dbReference type="Rhea" id="RHEA:46608"/>
        <dbReference type="Rhea" id="RHEA-COMP:11060"/>
        <dbReference type="Rhea" id="RHEA-COMP:11605"/>
        <dbReference type="ChEBI" id="CHEBI:15378"/>
        <dbReference type="ChEBI" id="CHEBI:30013"/>
        <dbReference type="ChEBI" id="CHEBI:30616"/>
        <dbReference type="ChEBI" id="CHEBI:61977"/>
        <dbReference type="ChEBI" id="CHEBI:456216"/>
        <dbReference type="EC" id="2.7.11.1"/>
    </reaction>
</comment>
<dbReference type="InterPro" id="IPR000719">
    <property type="entry name" value="Prot_kinase_dom"/>
</dbReference>
<dbReference type="GO" id="GO:0005524">
    <property type="term" value="F:ATP binding"/>
    <property type="evidence" value="ECO:0007669"/>
    <property type="project" value="UniProtKB-UniRule"/>
</dbReference>
<evidence type="ECO:0000256" key="4">
    <source>
        <dbReference type="ARBA" id="ARBA00022679"/>
    </source>
</evidence>
<dbReference type="FunFam" id="3.30.200.20:FF:000059">
    <property type="entry name" value="S-receptor-like serine/threonine-protein kinase"/>
    <property type="match status" value="1"/>
</dbReference>
<comment type="similarity">
    <text evidence="18">Belongs to the protein kinase superfamily. Ser/Thr protein kinase family.</text>
</comment>
<keyword evidence="10 18" id="KW-0067">ATP-binding</keyword>
<dbReference type="EMBL" id="CAMGYJ010000008">
    <property type="protein sequence ID" value="CAI0466024.1"/>
    <property type="molecule type" value="Genomic_DNA"/>
</dbReference>
<feature type="domain" description="Protein kinase" evidence="22">
    <location>
        <begin position="514"/>
        <end position="779"/>
    </location>
</feature>
<evidence type="ECO:0000256" key="10">
    <source>
        <dbReference type="ARBA" id="ARBA00022840"/>
    </source>
</evidence>
<comment type="subcellular location">
    <subcellularLocation>
        <location evidence="1">Membrane</location>
        <topology evidence="1">Single-pass type I membrane protein</topology>
    </subcellularLocation>
</comment>
<dbReference type="Pfam" id="PF01453">
    <property type="entry name" value="B_lectin"/>
    <property type="match status" value="1"/>
</dbReference>
<keyword evidence="12 20" id="KW-0472">Membrane</keyword>
<evidence type="ECO:0000313" key="24">
    <source>
        <dbReference type="EMBL" id="CAI0466024.1"/>
    </source>
</evidence>
<evidence type="ECO:0000256" key="5">
    <source>
        <dbReference type="ARBA" id="ARBA00022692"/>
    </source>
</evidence>
<proteinExistence type="inferred from homology"/>
<evidence type="ECO:0000256" key="14">
    <source>
        <dbReference type="ARBA" id="ARBA00023170"/>
    </source>
</evidence>
<dbReference type="InterPro" id="IPR001480">
    <property type="entry name" value="Bulb-type_lectin_dom"/>
</dbReference>
<keyword evidence="4 18" id="KW-0808">Transferase</keyword>
<dbReference type="PROSITE" id="PS00107">
    <property type="entry name" value="PROTEIN_KINASE_ATP"/>
    <property type="match status" value="1"/>
</dbReference>
<dbReference type="SMART" id="SM00108">
    <property type="entry name" value="B_lectin"/>
    <property type="match status" value="1"/>
</dbReference>
<dbReference type="Pfam" id="PF07714">
    <property type="entry name" value="PK_Tyr_Ser-Thr"/>
    <property type="match status" value="1"/>
</dbReference>
<dbReference type="GO" id="GO:0048544">
    <property type="term" value="P:recognition of pollen"/>
    <property type="evidence" value="ECO:0007669"/>
    <property type="project" value="InterPro"/>
</dbReference>
<dbReference type="AlphaFoldDB" id="A0AAV0P669"/>
<evidence type="ECO:0000256" key="1">
    <source>
        <dbReference type="ARBA" id="ARBA00004479"/>
    </source>
</evidence>
<dbReference type="FunFam" id="1.10.510.10:FF:000237">
    <property type="entry name" value="G-type lectin S-receptor-like serine/threonine-protein kinase"/>
    <property type="match status" value="1"/>
</dbReference>
<dbReference type="Pfam" id="PF00954">
    <property type="entry name" value="S_locus_glycop"/>
    <property type="match status" value="1"/>
</dbReference>
<comment type="catalytic activity">
    <reaction evidence="17 18">
        <text>L-seryl-[protein] + ATP = O-phospho-L-seryl-[protein] + ADP + H(+)</text>
        <dbReference type="Rhea" id="RHEA:17989"/>
        <dbReference type="Rhea" id="RHEA-COMP:9863"/>
        <dbReference type="Rhea" id="RHEA-COMP:11604"/>
        <dbReference type="ChEBI" id="CHEBI:15378"/>
        <dbReference type="ChEBI" id="CHEBI:29999"/>
        <dbReference type="ChEBI" id="CHEBI:30616"/>
        <dbReference type="ChEBI" id="CHEBI:83421"/>
        <dbReference type="ChEBI" id="CHEBI:456216"/>
        <dbReference type="EC" id="2.7.11.1"/>
    </reaction>
</comment>
<keyword evidence="3" id="KW-0245">EGF-like domain</keyword>
<evidence type="ECO:0000256" key="11">
    <source>
        <dbReference type="ARBA" id="ARBA00022989"/>
    </source>
</evidence>
<evidence type="ECO:0000256" key="20">
    <source>
        <dbReference type="SAM" id="Phobius"/>
    </source>
</evidence>
<feature type="chain" id="PRO_5043784997" description="Receptor-like serine/threonine-protein kinase" evidence="21">
    <location>
        <begin position="24"/>
        <end position="812"/>
    </location>
</feature>
<evidence type="ECO:0000256" key="13">
    <source>
        <dbReference type="ARBA" id="ARBA00023157"/>
    </source>
</evidence>
<dbReference type="Proteomes" id="UP001154282">
    <property type="component" value="Unassembled WGS sequence"/>
</dbReference>
<dbReference type="SUPFAM" id="SSF51110">
    <property type="entry name" value="alpha-D-mannose-specific plant lectins"/>
    <property type="match status" value="1"/>
</dbReference>
<feature type="transmembrane region" description="Helical" evidence="20">
    <location>
        <begin position="456"/>
        <end position="478"/>
    </location>
</feature>
<dbReference type="InterPro" id="IPR001245">
    <property type="entry name" value="Ser-Thr/Tyr_kinase_cat_dom"/>
</dbReference>
<keyword evidence="9 18" id="KW-0418">Kinase</keyword>
<feature type="signal peptide" evidence="21">
    <location>
        <begin position="1"/>
        <end position="23"/>
    </location>
</feature>
<evidence type="ECO:0000256" key="3">
    <source>
        <dbReference type="ARBA" id="ARBA00022536"/>
    </source>
</evidence>
<dbReference type="InterPro" id="IPR051343">
    <property type="entry name" value="G-type_lectin_kinases/EP1-like"/>
</dbReference>
<evidence type="ECO:0000256" key="6">
    <source>
        <dbReference type="ARBA" id="ARBA00022729"/>
    </source>
</evidence>
<accession>A0AAV0P669</accession>
<dbReference type="PANTHER" id="PTHR47976:SF64">
    <property type="entry name" value="RECEPTOR-LIKE SERINE_THREONINE-PROTEIN KINASE"/>
    <property type="match status" value="1"/>
</dbReference>
<dbReference type="SUPFAM" id="SSF56112">
    <property type="entry name" value="Protein kinase-like (PK-like)"/>
    <property type="match status" value="1"/>
</dbReference>
<dbReference type="PROSITE" id="PS50011">
    <property type="entry name" value="PROTEIN_KINASE_DOM"/>
    <property type="match status" value="1"/>
</dbReference>
<dbReference type="InterPro" id="IPR008271">
    <property type="entry name" value="Ser/Thr_kinase_AS"/>
</dbReference>
<dbReference type="GO" id="GO:0004674">
    <property type="term" value="F:protein serine/threonine kinase activity"/>
    <property type="evidence" value="ECO:0007669"/>
    <property type="project" value="UniProtKB-KW"/>
</dbReference>
<dbReference type="GO" id="GO:0016020">
    <property type="term" value="C:membrane"/>
    <property type="evidence" value="ECO:0007669"/>
    <property type="project" value="UniProtKB-SubCell"/>
</dbReference>
<reference evidence="24" key="1">
    <citation type="submission" date="2022-08" db="EMBL/GenBank/DDBJ databases">
        <authorList>
            <person name="Gutierrez-Valencia J."/>
        </authorList>
    </citation>
    <scope>NUCLEOTIDE SEQUENCE</scope>
</reference>
<dbReference type="InterPro" id="IPR000858">
    <property type="entry name" value="S_locus_glycoprot_dom"/>
</dbReference>
<dbReference type="Gene3D" id="1.10.510.10">
    <property type="entry name" value="Transferase(Phosphotransferase) domain 1"/>
    <property type="match status" value="1"/>
</dbReference>
<feature type="domain" description="Bulb-type lectin" evidence="23">
    <location>
        <begin position="28"/>
        <end position="147"/>
    </location>
</feature>
<keyword evidence="14" id="KW-0675">Receptor</keyword>
<protein>
    <recommendedName>
        <fullName evidence="18">Receptor-like serine/threonine-protein kinase</fullName>
        <ecNumber evidence="18">2.7.11.1</ecNumber>
    </recommendedName>
</protein>
<keyword evidence="7" id="KW-0430">Lectin</keyword>
<evidence type="ECO:0000259" key="23">
    <source>
        <dbReference type="PROSITE" id="PS50927"/>
    </source>
</evidence>
<sequence>MTPKSLFFPLLLLLCLQFTPSTAQIRPNISLGSGITAGTNDTWRSLNGDFAFGFFPLPTTNSSLYLLAIWFDRIPSPTLTWSANRDSPAPAGSTIRLSFAGQLFLTYTNGTILSIYAGEAAALGFMQDNGNFVLRDGSSRVLWQSFDYPTDTILPTQTLAGGKKLYSNVRGNSDYSTGRFMLEIQFDGNLVLSAYHFSDPGYWYTGTLFSNVSLVFNQSAFLQLVNGSNHNIYSLTRNLSADPDTITNFHCSDYYHRATIDDQGNLQQYIHPRTMDTTTGWVSIWKAIDEPCTVNAICGVYGMCNSPDNRTATCECIPGYIPLNPDDLSEGCRPERVLNYCADDHVVNGSNSTRNFTVVVIDDADFPFESFADLARVRNVDEEGCRRALMEDCYSQAAALVDSRCIKKRMPLLNARRNTSSTKGIKALVKVPVKVDDREIGTAVKREKKRVDVRKLLVAGLIVSAAFALFALFWALYYHPMVRKIVTKRKRSSGNAIGITFRQFAYQELEEATRGFSKLIGRGSSARVYSGILTLKDLQIDIAVKKLEAEIEKSDKEFTTELKVIGRTHHKNLVRLLGFCIENDQRLLVYELMENGTLSEHLFEAKEKPCWSLRAEMGLGIARGLLYLHDECAQQIIHCDIKPQNVLLDDNYSVKIADFGLSKLLNKEQTRTNTHARGTVGYIAPEWLRNAPITSKVDIYSFGVLLLEIICCRRHIEQHRVEEESEEEDLLLSDWVLGCVIDGKLGALVDNDPEVVSDIQRFERFALVGLWCTHPDPFFRPFMRNVVQMLEGTVDVCVPPQLYDRLSTYQNP</sequence>
<dbReference type="Gene3D" id="2.90.10.10">
    <property type="entry name" value="Bulb-type lectin domain"/>
    <property type="match status" value="2"/>
</dbReference>
<dbReference type="InterPro" id="IPR024171">
    <property type="entry name" value="SRK-like_kinase"/>
</dbReference>
<keyword evidence="13" id="KW-1015">Disulfide bond</keyword>